<dbReference type="InterPro" id="IPR055170">
    <property type="entry name" value="GFO_IDH_MocA-like_dom"/>
</dbReference>
<dbReference type="PANTHER" id="PTHR43377">
    <property type="entry name" value="BILIVERDIN REDUCTASE A"/>
    <property type="match status" value="1"/>
</dbReference>
<dbReference type="EMBL" id="JBHSDS010000006">
    <property type="protein sequence ID" value="MFC4358496.1"/>
    <property type="molecule type" value="Genomic_DNA"/>
</dbReference>
<feature type="domain" description="GFO/IDH/MocA-like oxidoreductase" evidence="2">
    <location>
        <begin position="165"/>
        <end position="258"/>
    </location>
</feature>
<feature type="domain" description="Gfo/Idh/MocA-like oxidoreductase N-terminal" evidence="1">
    <location>
        <begin position="22"/>
        <end position="144"/>
    </location>
</feature>
<proteinExistence type="predicted"/>
<keyword evidence="4" id="KW-1185">Reference proteome</keyword>
<sequence>MSDTAVDGDGTTSADTELRPTRVGVVGAGYIGTVVGGEFAEHEDARVVAVVDIDEDALTEAAEELEVDADGRYTDYETMLDAEADGLDAVLIGTPHTLHYEQILAAMEHDLHVLCDKPLTTDLDDARDLVARDAEREEVLMVGYQRHLFQAFVEARDLWAEEGREPKWITAEVCQDWVDRFEGAWRQNADLSGGGYLYDTGSHLLDCVLWSTGLTPEAVSASMDFVDDERRVDGRANVTVRFTNGGTASFSLSGETPCMREHVRMWDEQGAVTMDSKDWEPSEYVEIDETSGEHRPYLDRRNQQSKVDAFLESVRTGTEPVATALDGLRVTAVTEAAYESARGDGSFVAVDPDDVALDRS</sequence>
<dbReference type="InterPro" id="IPR036291">
    <property type="entry name" value="NAD(P)-bd_dom_sf"/>
</dbReference>
<dbReference type="SUPFAM" id="SSF55347">
    <property type="entry name" value="Glyceraldehyde-3-phosphate dehydrogenase-like, C-terminal domain"/>
    <property type="match status" value="1"/>
</dbReference>
<reference evidence="3 4" key="1">
    <citation type="journal article" date="2019" name="Int. J. Syst. Evol. Microbiol.">
        <title>The Global Catalogue of Microorganisms (GCM) 10K type strain sequencing project: providing services to taxonomists for standard genome sequencing and annotation.</title>
        <authorList>
            <consortium name="The Broad Institute Genomics Platform"/>
            <consortium name="The Broad Institute Genome Sequencing Center for Infectious Disease"/>
            <person name="Wu L."/>
            <person name="Ma J."/>
        </authorList>
    </citation>
    <scope>NUCLEOTIDE SEQUENCE [LARGE SCALE GENOMIC DNA]</scope>
    <source>
        <strain evidence="3 4">CGMCC 1.12553</strain>
    </source>
</reference>
<evidence type="ECO:0000259" key="1">
    <source>
        <dbReference type="Pfam" id="PF01408"/>
    </source>
</evidence>
<dbReference type="Gene3D" id="3.40.50.720">
    <property type="entry name" value="NAD(P)-binding Rossmann-like Domain"/>
    <property type="match status" value="1"/>
</dbReference>
<protein>
    <submittedName>
        <fullName evidence="3">Gfo/Idh/MocA family protein</fullName>
    </submittedName>
</protein>
<comment type="caution">
    <text evidence="3">The sequence shown here is derived from an EMBL/GenBank/DDBJ whole genome shotgun (WGS) entry which is preliminary data.</text>
</comment>
<evidence type="ECO:0000259" key="2">
    <source>
        <dbReference type="Pfam" id="PF22725"/>
    </source>
</evidence>
<dbReference type="Gene3D" id="3.30.360.10">
    <property type="entry name" value="Dihydrodipicolinate Reductase, domain 2"/>
    <property type="match status" value="1"/>
</dbReference>
<organism evidence="3 4">
    <name type="scientific">Halobium salinum</name>
    <dbReference type="NCBI Taxonomy" id="1364940"/>
    <lineage>
        <taxon>Archaea</taxon>
        <taxon>Methanobacteriati</taxon>
        <taxon>Methanobacteriota</taxon>
        <taxon>Stenosarchaea group</taxon>
        <taxon>Halobacteria</taxon>
        <taxon>Halobacteriales</taxon>
        <taxon>Haloferacaceae</taxon>
        <taxon>Halobium</taxon>
    </lineage>
</organism>
<evidence type="ECO:0000313" key="4">
    <source>
        <dbReference type="Proteomes" id="UP001595921"/>
    </source>
</evidence>
<evidence type="ECO:0000313" key="3">
    <source>
        <dbReference type="EMBL" id="MFC4358496.1"/>
    </source>
</evidence>
<dbReference type="RefSeq" id="WP_267623763.1">
    <property type="nucleotide sequence ID" value="NZ_JAODIW010000008.1"/>
</dbReference>
<accession>A0ABD5PC64</accession>
<dbReference type="Pfam" id="PF22725">
    <property type="entry name" value="GFO_IDH_MocA_C3"/>
    <property type="match status" value="1"/>
</dbReference>
<dbReference type="SUPFAM" id="SSF51735">
    <property type="entry name" value="NAD(P)-binding Rossmann-fold domains"/>
    <property type="match status" value="1"/>
</dbReference>
<dbReference type="InterPro" id="IPR000683">
    <property type="entry name" value="Gfo/Idh/MocA-like_OxRdtase_N"/>
</dbReference>
<dbReference type="PANTHER" id="PTHR43377:SF1">
    <property type="entry name" value="BILIVERDIN REDUCTASE A"/>
    <property type="match status" value="1"/>
</dbReference>
<name>A0ABD5PC64_9EURY</name>
<gene>
    <name evidence="3" type="ORF">ACFO0N_11150</name>
</gene>
<dbReference type="Proteomes" id="UP001595921">
    <property type="component" value="Unassembled WGS sequence"/>
</dbReference>
<dbReference type="AlphaFoldDB" id="A0ABD5PC64"/>
<dbReference type="Pfam" id="PF01408">
    <property type="entry name" value="GFO_IDH_MocA"/>
    <property type="match status" value="1"/>
</dbReference>
<dbReference type="InterPro" id="IPR051450">
    <property type="entry name" value="Gfo/Idh/MocA_Oxidoreductases"/>
</dbReference>